<comment type="similarity">
    <text evidence="2 7">Belongs to the peptidase S41B family.</text>
</comment>
<dbReference type="PIRSF" id="PIRSF036421">
    <property type="entry name" value="Tricorn_protease"/>
    <property type="match status" value="1"/>
</dbReference>
<gene>
    <name evidence="11" type="ORF">FE263_21425</name>
</gene>
<dbReference type="Gene3D" id="3.90.226.10">
    <property type="entry name" value="2-enoyl-CoA Hydratase, Chain A, domain 1"/>
    <property type="match status" value="1"/>
</dbReference>
<dbReference type="SMART" id="SM00245">
    <property type="entry name" value="TSPc"/>
    <property type="match status" value="1"/>
</dbReference>
<evidence type="ECO:0000256" key="1">
    <source>
        <dbReference type="ARBA" id="ARBA00004496"/>
    </source>
</evidence>
<organism evidence="11 12">
    <name type="scientific">Lichenicoccus roseus</name>
    <dbReference type="NCBI Taxonomy" id="2683649"/>
    <lineage>
        <taxon>Bacteria</taxon>
        <taxon>Pseudomonadati</taxon>
        <taxon>Pseudomonadota</taxon>
        <taxon>Alphaproteobacteria</taxon>
        <taxon>Acetobacterales</taxon>
        <taxon>Acetobacteraceae</taxon>
        <taxon>Lichenicoccus</taxon>
    </lineage>
</organism>
<evidence type="ECO:0000256" key="7">
    <source>
        <dbReference type="PIRNR" id="PIRNR036421"/>
    </source>
</evidence>
<feature type="domain" description="Tail specific protease" evidence="10">
    <location>
        <begin position="857"/>
        <end position="1049"/>
    </location>
</feature>
<dbReference type="PANTHER" id="PTHR43253">
    <property type="entry name" value="TRICORN PROTEASE HOMOLOG 2-RELATED"/>
    <property type="match status" value="1"/>
</dbReference>
<accession>A0A5R9J8K1</accession>
<keyword evidence="5 7" id="KW-0378">Hydrolase</keyword>
<dbReference type="AlphaFoldDB" id="A0A5R9J8K1"/>
<dbReference type="Gene3D" id="2.30.42.10">
    <property type="match status" value="1"/>
</dbReference>
<evidence type="ECO:0000256" key="8">
    <source>
        <dbReference type="PIRSR" id="PIRSR036421-1"/>
    </source>
</evidence>
<evidence type="ECO:0000256" key="6">
    <source>
        <dbReference type="ARBA" id="ARBA00022825"/>
    </source>
</evidence>
<dbReference type="InterPro" id="IPR029045">
    <property type="entry name" value="ClpP/crotonase-like_dom_sf"/>
</dbReference>
<evidence type="ECO:0000313" key="11">
    <source>
        <dbReference type="EMBL" id="TLU70538.1"/>
    </source>
</evidence>
<evidence type="ECO:0000256" key="4">
    <source>
        <dbReference type="ARBA" id="ARBA00022670"/>
    </source>
</evidence>
<keyword evidence="12" id="KW-1185">Reference proteome</keyword>
<reference evidence="11 12" key="1">
    <citation type="submission" date="2019-05" db="EMBL/GenBank/DDBJ databases">
        <authorList>
            <person name="Pankratov T."/>
            <person name="Grouzdev D."/>
        </authorList>
    </citation>
    <scope>NUCLEOTIDE SEQUENCE [LARGE SCALE GENOMIC DNA]</scope>
    <source>
        <strain evidence="11 12">KEBCLARHB70R</strain>
    </source>
</reference>
<evidence type="ECO:0000256" key="5">
    <source>
        <dbReference type="ARBA" id="ARBA00022801"/>
    </source>
</evidence>
<dbReference type="PANTHER" id="PTHR43253:SF1">
    <property type="entry name" value="TRICORN PROTEASE HOMOLOG 2-RELATED"/>
    <property type="match status" value="1"/>
</dbReference>
<sequence>MITIRRIPASSDSLSSHNSIAYGVIAIPFTPNRLPTASTLILGLLSAISTSAAAASVLPRFPDAGPNGIVFVARDILWTMPPAGGLATRLAGGSGRIMLPRVSPDGRWVAYTLIHGATADVDLVPSKGGIPRRLTFTSTEGLSRGAPDNMVMGWTPDSAQVLFLSRRWSWNGWVERPFAVQVSGGEPRPLPLNRAGFLDSSPDGKRIVAARALRDFVPWKRYVGGEAQGLEVVELRNGATRRLPGCADGDTAPMWLGNRIYVLSDRDHLHRSNIWSIDFSTGSAREVTHFTDGDVSFPARGAGGITFEQGGRLWRMSPESGPPVPVPVVLPDDGSEPGPHIVDGSHFIRTVQDGQYPSVEPHADFSLSPTGKMVAVSARGRIVTWPLGGANGSAQDLTGTVAADEDHPEFSPDGTFIAYTTDRDGEWQLAVRSASGGAEQRLTHFHNGYLYQPIWSPNGRFLAVPDANHHLWLVQRDNGTVSQVGNDLDQEIRDLAFSPDGRWLVFGSFDAQGLGSLHLVDVKRGRQVAPLTGLDDARMPNFAADGRLVFASRREGVELRSTSDGDLATAAPDGIYAARLGDQGAVRDVERLPALAAQIAELKVSGSEVMYSTLPPQTLEGGMPGERAQLHALGLQTGRDRILPIAAGPFVLSSDGQVLLSRVGRDWKRIGLGETIPVASTVQLPSVALKVDPRTEWQEMFEETWRLTRDQFADPTLNGVDWQAVHDRYAALLPKLGSRDDLNALLTGMLGEVGASHFRVVGGDEGPPPAPVREAAGLGADLVADPLTGRYRFARIYRGDLRPDDRAPLGLETGVIEGDTLLAVDGKELHTSDGLDEVLAKTTGPALELTVSRGSTGLRHDVAVLPTDDEGGLRQADWIATRRALTHKLSEGLVGYIYLTDMGEAGAEQFARQFQSALTKSGLVIDVRFNRGGYLSPMLIEDLMRHRYGDFVNREGGREGRPVQVVAGPKAVLVNGYSVSDAENFAQMFKQTKLGALVGTRTMGGVLGVAGAWHLLDGGMVAIPFSQLMDDRDHRMIEGRGVIPDIVVDDLGPRVDADQDPQLSTAISNILHKLARRAEEGLRRRSAASTRTR</sequence>
<dbReference type="InterPro" id="IPR012393">
    <property type="entry name" value="Tricorn_protease"/>
</dbReference>
<dbReference type="Gene3D" id="2.120.10.60">
    <property type="entry name" value="Tricorn protease N-terminal domain"/>
    <property type="match status" value="1"/>
</dbReference>
<keyword evidence="4 7" id="KW-0645">Protease</keyword>
<dbReference type="Gene3D" id="2.120.10.30">
    <property type="entry name" value="TolB, C-terminal domain"/>
    <property type="match status" value="2"/>
</dbReference>
<evidence type="ECO:0000313" key="12">
    <source>
        <dbReference type="Proteomes" id="UP000305654"/>
    </source>
</evidence>
<dbReference type="InterPro" id="IPR029414">
    <property type="entry name" value="Tricorn_PDZ"/>
</dbReference>
<evidence type="ECO:0000256" key="9">
    <source>
        <dbReference type="PIRSR" id="PIRSR036421-3"/>
    </source>
</evidence>
<dbReference type="Pfam" id="PF14685">
    <property type="entry name" value="PDZ_Tricorn"/>
    <property type="match status" value="1"/>
</dbReference>
<dbReference type="SUPFAM" id="SSF82171">
    <property type="entry name" value="DPP6 N-terminal domain-like"/>
    <property type="match status" value="1"/>
</dbReference>
<keyword evidence="3 7" id="KW-0963">Cytoplasm</keyword>
<dbReference type="InterPro" id="IPR005151">
    <property type="entry name" value="Tail-specific_protease"/>
</dbReference>
<dbReference type="SUPFAM" id="SSF52096">
    <property type="entry name" value="ClpP/crotonase"/>
    <property type="match status" value="1"/>
</dbReference>
<comment type="function">
    <text evidence="7">Degrades oligopeptides.</text>
</comment>
<name>A0A5R9J8K1_9PROT</name>
<protein>
    <recommendedName>
        <fullName evidence="7">Tricorn protease homolog</fullName>
        <ecNumber evidence="7">3.4.21.-</ecNumber>
    </recommendedName>
</protein>
<dbReference type="CDD" id="cd07562">
    <property type="entry name" value="Peptidase_S41_TRI"/>
    <property type="match status" value="1"/>
</dbReference>
<feature type="active site" description="Charge relay system" evidence="8">
    <location>
        <position position="1038"/>
    </location>
</feature>
<comment type="caution">
    <text evidence="11">The sequence shown here is derived from an EMBL/GenBank/DDBJ whole genome shotgun (WGS) entry which is preliminary data.</text>
</comment>
<dbReference type="GO" id="GO:0008236">
    <property type="term" value="F:serine-type peptidase activity"/>
    <property type="evidence" value="ECO:0007669"/>
    <property type="project" value="UniProtKB-UniRule"/>
</dbReference>
<dbReference type="InterPro" id="IPR028204">
    <property type="entry name" value="Tricorn_C1"/>
</dbReference>
<feature type="site" description="Transition state stabilizer; via amide nitrogen" evidence="9">
    <location>
        <position position="981"/>
    </location>
</feature>
<comment type="subcellular location">
    <subcellularLocation>
        <location evidence="1 7">Cytoplasm</location>
    </subcellularLocation>
</comment>
<proteinExistence type="inferred from homology"/>
<dbReference type="Pfam" id="PF14684">
    <property type="entry name" value="Tricorn_C1"/>
    <property type="match status" value="1"/>
</dbReference>
<dbReference type="SUPFAM" id="SSF50156">
    <property type="entry name" value="PDZ domain-like"/>
    <property type="match status" value="1"/>
</dbReference>
<dbReference type="Proteomes" id="UP000305654">
    <property type="component" value="Unassembled WGS sequence"/>
</dbReference>
<dbReference type="InterPro" id="IPR011042">
    <property type="entry name" value="6-blade_b-propeller_TolB-like"/>
</dbReference>
<dbReference type="Pfam" id="PF26550">
    <property type="entry name" value="Tricorn_2nd"/>
    <property type="match status" value="1"/>
</dbReference>
<dbReference type="EC" id="3.4.21.-" evidence="7"/>
<evidence type="ECO:0000256" key="2">
    <source>
        <dbReference type="ARBA" id="ARBA00008524"/>
    </source>
</evidence>
<dbReference type="GO" id="GO:0006508">
    <property type="term" value="P:proteolysis"/>
    <property type="evidence" value="ECO:0007669"/>
    <property type="project" value="UniProtKB-UniRule"/>
</dbReference>
<dbReference type="EMBL" id="VCDI01000015">
    <property type="protein sequence ID" value="TLU70538.1"/>
    <property type="molecule type" value="Genomic_DNA"/>
</dbReference>
<dbReference type="InterPro" id="IPR036034">
    <property type="entry name" value="PDZ_sf"/>
</dbReference>
<feature type="active site" description="Charge relay system" evidence="8">
    <location>
        <position position="757"/>
    </location>
</feature>
<dbReference type="SUPFAM" id="SSF69304">
    <property type="entry name" value="Tricorn protease N-terminal domain"/>
    <property type="match status" value="1"/>
</dbReference>
<dbReference type="OrthoDB" id="9758793at2"/>
<evidence type="ECO:0000259" key="10">
    <source>
        <dbReference type="SMART" id="SM00245"/>
    </source>
</evidence>
<dbReference type="Pfam" id="PF03572">
    <property type="entry name" value="Peptidase_S41"/>
    <property type="match status" value="1"/>
</dbReference>
<dbReference type="GO" id="GO:0005737">
    <property type="term" value="C:cytoplasm"/>
    <property type="evidence" value="ECO:0007669"/>
    <property type="project" value="UniProtKB-SubCell"/>
</dbReference>
<keyword evidence="6 7" id="KW-0720">Serine protease</keyword>
<feature type="active site" description="Nucleophile" evidence="8">
    <location>
        <position position="980"/>
    </location>
</feature>
<evidence type="ECO:0000256" key="3">
    <source>
        <dbReference type="ARBA" id="ARBA00022490"/>
    </source>
</evidence>
<dbReference type="Pfam" id="PF26549">
    <property type="entry name" value="Tricorn_N"/>
    <property type="match status" value="1"/>
</dbReference>
<dbReference type="Gene3D" id="3.30.750.44">
    <property type="match status" value="1"/>
</dbReference>